<dbReference type="AlphaFoldDB" id="A0A023B8D9"/>
<feature type="region of interest" description="Disordered" evidence="1">
    <location>
        <begin position="583"/>
        <end position="803"/>
    </location>
</feature>
<feature type="compositionally biased region" description="Polar residues" evidence="1">
    <location>
        <begin position="595"/>
        <end position="615"/>
    </location>
</feature>
<feature type="compositionally biased region" description="Basic and acidic residues" evidence="1">
    <location>
        <begin position="721"/>
        <end position="731"/>
    </location>
</feature>
<keyword evidence="3" id="KW-1185">Reference proteome</keyword>
<feature type="compositionally biased region" description="Basic and acidic residues" evidence="1">
    <location>
        <begin position="551"/>
        <end position="562"/>
    </location>
</feature>
<feature type="compositionally biased region" description="Low complexity" evidence="1">
    <location>
        <begin position="915"/>
        <end position="925"/>
    </location>
</feature>
<dbReference type="RefSeq" id="XP_011134534.1">
    <property type="nucleotide sequence ID" value="XM_011136232.1"/>
</dbReference>
<name>A0A023B8D9_GRENI</name>
<feature type="compositionally biased region" description="Basic and acidic residues" evidence="1">
    <location>
        <begin position="673"/>
        <end position="686"/>
    </location>
</feature>
<dbReference type="GeneID" id="22912237"/>
<dbReference type="VEuPathDB" id="CryptoDB:GNI_060990"/>
<evidence type="ECO:0000313" key="3">
    <source>
        <dbReference type="Proteomes" id="UP000019763"/>
    </source>
</evidence>
<accession>A0A023B8D9</accession>
<feature type="region of interest" description="Disordered" evidence="1">
    <location>
        <begin position="359"/>
        <end position="427"/>
    </location>
</feature>
<proteinExistence type="predicted"/>
<feature type="compositionally biased region" description="Basic and acidic residues" evidence="1">
    <location>
        <begin position="297"/>
        <end position="309"/>
    </location>
</feature>
<sequence length="1155" mass="126910">MSTGIYSFRPIAITIFRSLPNYSKADLASNRIFFLRRHDPNAGDGRTDFNPLYRFSIGGLNRSIARYCYKTFDCARELRLHALGHNALHTPASPEPDAGPDTGGLDTGGLDTGGLDTAGLDTAGLDTTDDGRLSEGKLRKIPWRLLMYFRIPYITKELLGLDLPRADWYRYLYTPLFSDFFVRHPTFCVKGQLYEPMYVVECAQRPFRLTTADFCPSITVASSIFADGSQSKLFFLAAHVLLSDYFSDTGTASKIEILDVNDAQVVNSDQTVVQKFEHQLSRIDSDGTERGAIAPPEKVDDRLANHATHDTPLTNDTDKHRASDVTPPVPGTPATVAGPFDGISFQHGLDATEIILDYGDQPLDDPQDLDPPTPDASGRAFSGGSPSDSNRLLGLPESYREPDRASLSTASEEGTHEISEEGSPAKVGGRAAPHPLILFWLDRDRVTVYEAALNTSSLQTIVAEISSFVLIREADCLNLMKLLLALQDYFDNIEISRHTRVHKVSSRRRREKVLLQPQVSSGTSCAGHFSENRVDEGHIVSNVSDGNISDTKLRNDDGWQTADRDSVTSIDWRLRSTAATLQEGRTEQIGDLKAESSQNSDSDITQQIANTSAPRSRNEESSVPRSRPAPLNDSRPVATQNRAPSDRGQLDTGQPDRGQSDRTPKGKGPKVAPRKEPVRTDKRPLPEELPIAKRRNTATIVAKPATARGGGTPASLGSTPKDLRRGPDRSPAESLGPKRQQAVPPRSVKSAAREPVPEAGSAGGVETKRDSLNRDVATESVGRESVKELAGREPGSEPASEVGAIRQARVFSRGREIPDKLEVPDEEDLPLASTRSPMKPITTINSIYGRWLRRVNEERNWYFGLLQQESDRNWPSSVPEGVFLPYRRLVIEERYTDSGLMQLFHSRSYVGAVAAGSSAPSNNGAGPDGPAPGPTAGSALTPVLRIPRTLENLCRSLMILLDGTPYASYESARPAGPVKLDRKQLENLSVFIASVPSFGDWRLRFLVKRRQQCLNDNTTVCGPCNVITPAYYTGHHRRWRCVVCGQTGKKDLVFDLLPEDDGLIALELENDSKPRYEQAVYDTLAGAFDGIDDWGIVLDWLIFCTPSITKLFDNGTKCKMCASASLRLNHRKTLVCPYCGLTAAAAKNELDRSRH</sequence>
<evidence type="ECO:0000256" key="1">
    <source>
        <dbReference type="SAM" id="MobiDB-lite"/>
    </source>
</evidence>
<organism evidence="2 3">
    <name type="scientific">Gregarina niphandrodes</name>
    <name type="common">Septate eugregarine</name>
    <dbReference type="NCBI Taxonomy" id="110365"/>
    <lineage>
        <taxon>Eukaryota</taxon>
        <taxon>Sar</taxon>
        <taxon>Alveolata</taxon>
        <taxon>Apicomplexa</taxon>
        <taxon>Conoidasida</taxon>
        <taxon>Gregarinasina</taxon>
        <taxon>Eugregarinorida</taxon>
        <taxon>Gregarinidae</taxon>
        <taxon>Gregarina</taxon>
    </lineage>
</organism>
<feature type="compositionally biased region" description="Polar residues" evidence="1">
    <location>
        <begin position="541"/>
        <end position="550"/>
    </location>
</feature>
<feature type="region of interest" description="Disordered" evidence="1">
    <location>
        <begin position="915"/>
        <end position="938"/>
    </location>
</feature>
<feature type="compositionally biased region" description="Basic and acidic residues" evidence="1">
    <location>
        <begin position="584"/>
        <end position="594"/>
    </location>
</feature>
<comment type="caution">
    <text evidence="2">The sequence shown here is derived from an EMBL/GenBank/DDBJ whole genome shotgun (WGS) entry which is preliminary data.</text>
</comment>
<feature type="compositionally biased region" description="Basic and acidic residues" evidence="1">
    <location>
        <begin position="766"/>
        <end position="795"/>
    </location>
</feature>
<feature type="region of interest" description="Disordered" evidence="1">
    <location>
        <begin position="284"/>
        <end position="341"/>
    </location>
</feature>
<dbReference type="Proteomes" id="UP000019763">
    <property type="component" value="Unassembled WGS sequence"/>
</dbReference>
<gene>
    <name evidence="2" type="ORF">GNI_060990</name>
</gene>
<feature type="region of interest" description="Disordered" evidence="1">
    <location>
        <begin position="89"/>
        <end position="108"/>
    </location>
</feature>
<evidence type="ECO:0000313" key="2">
    <source>
        <dbReference type="EMBL" id="EZG68889.1"/>
    </source>
</evidence>
<dbReference type="EMBL" id="AFNH02000462">
    <property type="protein sequence ID" value="EZG68889.1"/>
    <property type="molecule type" value="Genomic_DNA"/>
</dbReference>
<protein>
    <submittedName>
        <fullName evidence="2">Uncharacterized protein</fullName>
    </submittedName>
</protein>
<reference evidence="2" key="1">
    <citation type="submission" date="2013-12" db="EMBL/GenBank/DDBJ databases">
        <authorList>
            <person name="Omoto C.K."/>
            <person name="Sibley D."/>
            <person name="Venepally P."/>
            <person name="Hadjithomas M."/>
            <person name="Karamycheva S."/>
            <person name="Brunk B."/>
            <person name="Roos D."/>
            <person name="Caler E."/>
            <person name="Lorenzi H."/>
        </authorList>
    </citation>
    <scope>NUCLEOTIDE SEQUENCE</scope>
</reference>
<feature type="region of interest" description="Disordered" evidence="1">
    <location>
        <begin position="541"/>
        <end position="562"/>
    </location>
</feature>